<protein>
    <submittedName>
        <fullName evidence="2">6-hydroxytryprostatin B O-methyltransferase</fullName>
    </submittedName>
</protein>
<sequence>MAGSPSHPRSWWTLAWYWFDIHVARTSVPPPALHHHGADHRFVEMGTSAWRARCPEMLDSGRATFVAHDFFTPQPPLRFPGASCACVPAVFLLRVITHDWPDSYVTKILLHLRLAAGPETKLLLADHQEPLPGTIRTLAPEDSPLLPNLGKANANAYWLDLTMRVMFNAQERTLREITALTLTAGWKVVQVTRAEGSVFGHITALPVEIPEASLALLSAPSVVSSAANSPGGENDAASAMPRTPEVVVKSPPMGDTFGSRVALPTDAAMSMRPNRRGKRATIPFGEVPAHAQKHARDPTVPKRRPAALSLAKSPDSVVPPKEHRDLAAAQLPTQSMLLPALEPELRHKSSISMLRREEAKVGAAVKAENGANGTRGLRKMQSRSQLGLACVTVEVHKGVAVQRDRVQVERLNLEED</sequence>
<accession>A0A1C7MKR6</accession>
<dbReference type="PROSITE" id="PS51683">
    <property type="entry name" value="SAM_OMT_II"/>
    <property type="match status" value="1"/>
</dbReference>
<keyword evidence="2" id="KW-0808">Transferase</keyword>
<dbReference type="SUPFAM" id="SSF53335">
    <property type="entry name" value="S-adenosyl-L-methionine-dependent methyltransferases"/>
    <property type="match status" value="1"/>
</dbReference>
<comment type="caution">
    <text evidence="2">The sequence shown here is derived from an EMBL/GenBank/DDBJ whole genome shotgun (WGS) entry which is preliminary data.</text>
</comment>
<keyword evidence="2" id="KW-0489">Methyltransferase</keyword>
<keyword evidence="3" id="KW-1185">Reference proteome</keyword>
<proteinExistence type="predicted"/>
<dbReference type="AlphaFoldDB" id="A0A1C7MKR6"/>
<dbReference type="Proteomes" id="UP000092993">
    <property type="component" value="Unassembled WGS sequence"/>
</dbReference>
<dbReference type="PANTHER" id="PTHR43712:SF2">
    <property type="entry name" value="O-METHYLTRANSFERASE CICE"/>
    <property type="match status" value="1"/>
</dbReference>
<gene>
    <name evidence="2" type="primary">ftmMT</name>
    <name evidence="2" type="ORF">A0H81_01729</name>
</gene>
<dbReference type="EMBL" id="LUGG01000002">
    <property type="protein sequence ID" value="OBZ77461.1"/>
    <property type="molecule type" value="Genomic_DNA"/>
</dbReference>
<reference evidence="2 3" key="1">
    <citation type="submission" date="2016-03" db="EMBL/GenBank/DDBJ databases">
        <title>Whole genome sequencing of Grifola frondosa 9006-11.</title>
        <authorList>
            <person name="Min B."/>
            <person name="Park H."/>
            <person name="Kim J.-G."/>
            <person name="Cho H."/>
            <person name="Oh Y.-L."/>
            <person name="Kong W.-S."/>
            <person name="Choi I.-G."/>
        </authorList>
    </citation>
    <scope>NUCLEOTIDE SEQUENCE [LARGE SCALE GENOMIC DNA]</scope>
    <source>
        <strain evidence="2 3">9006-11</strain>
    </source>
</reference>
<feature type="chain" id="PRO_5008889187" evidence="1">
    <location>
        <begin position="27"/>
        <end position="416"/>
    </location>
</feature>
<evidence type="ECO:0000256" key="1">
    <source>
        <dbReference type="SAM" id="SignalP"/>
    </source>
</evidence>
<dbReference type="InterPro" id="IPR016461">
    <property type="entry name" value="COMT-like"/>
</dbReference>
<dbReference type="GO" id="GO:0032259">
    <property type="term" value="P:methylation"/>
    <property type="evidence" value="ECO:0007669"/>
    <property type="project" value="UniProtKB-KW"/>
</dbReference>
<organism evidence="2 3">
    <name type="scientific">Grifola frondosa</name>
    <name type="common">Maitake</name>
    <name type="synonym">Polyporus frondosus</name>
    <dbReference type="NCBI Taxonomy" id="5627"/>
    <lineage>
        <taxon>Eukaryota</taxon>
        <taxon>Fungi</taxon>
        <taxon>Dikarya</taxon>
        <taxon>Basidiomycota</taxon>
        <taxon>Agaricomycotina</taxon>
        <taxon>Agaricomycetes</taxon>
        <taxon>Polyporales</taxon>
        <taxon>Grifolaceae</taxon>
        <taxon>Grifola</taxon>
    </lineage>
</organism>
<evidence type="ECO:0000313" key="2">
    <source>
        <dbReference type="EMBL" id="OBZ77461.1"/>
    </source>
</evidence>
<keyword evidence="1" id="KW-0732">Signal</keyword>
<dbReference type="GO" id="GO:0008168">
    <property type="term" value="F:methyltransferase activity"/>
    <property type="evidence" value="ECO:0007669"/>
    <property type="project" value="UniProtKB-KW"/>
</dbReference>
<evidence type="ECO:0000313" key="3">
    <source>
        <dbReference type="Proteomes" id="UP000092993"/>
    </source>
</evidence>
<feature type="signal peptide" evidence="1">
    <location>
        <begin position="1"/>
        <end position="26"/>
    </location>
</feature>
<dbReference type="InterPro" id="IPR029063">
    <property type="entry name" value="SAM-dependent_MTases_sf"/>
</dbReference>
<name>A0A1C7MKR6_GRIFR</name>
<dbReference type="OrthoDB" id="2410195at2759"/>
<dbReference type="STRING" id="5627.A0A1C7MKR6"/>
<dbReference type="PANTHER" id="PTHR43712">
    <property type="entry name" value="PUTATIVE (AFU_ORTHOLOGUE AFUA_4G14580)-RELATED"/>
    <property type="match status" value="1"/>
</dbReference>
<dbReference type="Gene3D" id="3.40.50.150">
    <property type="entry name" value="Vaccinia Virus protein VP39"/>
    <property type="match status" value="1"/>
</dbReference>